<feature type="transmembrane region" description="Helical" evidence="2">
    <location>
        <begin position="135"/>
        <end position="155"/>
    </location>
</feature>
<feature type="transmembrane region" description="Helical" evidence="2">
    <location>
        <begin position="104"/>
        <end position="128"/>
    </location>
</feature>
<sequence>MALALFGWGVGQAVWTWHRSVDMRAATFPDVENALYLGLPVFTFFALLHIAKNEHARTGSTDAITRPRVLVIDGLIVATSLLGLVWQVTFGAAVERGSASLGEVLLAVSYAVADLVLIVLAVLISVLLRRSWRLPLAWLLAGLIAIGASDALYAFSISNNSPAPPNVADVGYMMAPYLVLVAALAPENGLSRVATNLPHSSFPTSRWRRCARSLPCERPSTARVPRRSTSSSGSSAWSWCDSS</sequence>
<keyword evidence="2" id="KW-0472">Membrane</keyword>
<reference evidence="4" key="1">
    <citation type="journal article" date="2019" name="Int. J. Syst. Evol. Microbiol.">
        <title>The Global Catalogue of Microorganisms (GCM) 10K type strain sequencing project: providing services to taxonomists for standard genome sequencing and annotation.</title>
        <authorList>
            <consortium name="The Broad Institute Genomics Platform"/>
            <consortium name="The Broad Institute Genome Sequencing Center for Infectious Disease"/>
            <person name="Wu L."/>
            <person name="Ma J."/>
        </authorList>
    </citation>
    <scope>NUCLEOTIDE SEQUENCE [LARGE SCALE GENOMIC DNA]</scope>
    <source>
        <strain evidence="4">JCM 9687</strain>
    </source>
</reference>
<evidence type="ECO:0000256" key="1">
    <source>
        <dbReference type="SAM" id="MobiDB-lite"/>
    </source>
</evidence>
<feature type="transmembrane region" description="Helical" evidence="2">
    <location>
        <begin position="33"/>
        <end position="50"/>
    </location>
</feature>
<gene>
    <name evidence="3" type="ORF">GCM10020366_53150</name>
</gene>
<keyword evidence="2" id="KW-0812">Transmembrane</keyword>
<feature type="transmembrane region" description="Helical" evidence="2">
    <location>
        <begin position="167"/>
        <end position="185"/>
    </location>
</feature>
<protein>
    <submittedName>
        <fullName evidence="3">Uncharacterized protein</fullName>
    </submittedName>
</protein>
<evidence type="ECO:0000256" key="2">
    <source>
        <dbReference type="SAM" id="Phobius"/>
    </source>
</evidence>
<keyword evidence="4" id="KW-1185">Reference proteome</keyword>
<dbReference type="EMBL" id="BAAAYK010000038">
    <property type="protein sequence ID" value="GAA3362995.1"/>
    <property type="molecule type" value="Genomic_DNA"/>
</dbReference>
<organism evidence="3 4">
    <name type="scientific">Saccharopolyspora gregorii</name>
    <dbReference type="NCBI Taxonomy" id="33914"/>
    <lineage>
        <taxon>Bacteria</taxon>
        <taxon>Bacillati</taxon>
        <taxon>Actinomycetota</taxon>
        <taxon>Actinomycetes</taxon>
        <taxon>Pseudonocardiales</taxon>
        <taxon>Pseudonocardiaceae</taxon>
        <taxon>Saccharopolyspora</taxon>
    </lineage>
</organism>
<name>A0ABP6RXU5_9PSEU</name>
<evidence type="ECO:0000313" key="4">
    <source>
        <dbReference type="Proteomes" id="UP001500483"/>
    </source>
</evidence>
<comment type="caution">
    <text evidence="3">The sequence shown here is derived from an EMBL/GenBank/DDBJ whole genome shotgun (WGS) entry which is preliminary data.</text>
</comment>
<dbReference type="Proteomes" id="UP001500483">
    <property type="component" value="Unassembled WGS sequence"/>
</dbReference>
<feature type="transmembrane region" description="Helical" evidence="2">
    <location>
        <begin position="70"/>
        <end position="92"/>
    </location>
</feature>
<accession>A0ABP6RXU5</accession>
<feature type="region of interest" description="Disordered" evidence="1">
    <location>
        <begin position="220"/>
        <end position="243"/>
    </location>
</feature>
<feature type="compositionally biased region" description="Low complexity" evidence="1">
    <location>
        <begin position="228"/>
        <end position="243"/>
    </location>
</feature>
<keyword evidence="2" id="KW-1133">Transmembrane helix</keyword>
<evidence type="ECO:0000313" key="3">
    <source>
        <dbReference type="EMBL" id="GAA3362995.1"/>
    </source>
</evidence>
<proteinExistence type="predicted"/>